<keyword evidence="1" id="KW-0472">Membrane</keyword>
<reference evidence="2" key="1">
    <citation type="submission" date="2014-11" db="EMBL/GenBank/DDBJ databases">
        <authorList>
            <person name="Amaro Gonzalez C."/>
        </authorList>
    </citation>
    <scope>NUCLEOTIDE SEQUENCE</scope>
</reference>
<reference evidence="2" key="2">
    <citation type="journal article" date="2015" name="Fish Shellfish Immunol.">
        <title>Early steps in the European eel (Anguilla anguilla)-Vibrio vulnificus interaction in the gills: Role of the RtxA13 toxin.</title>
        <authorList>
            <person name="Callol A."/>
            <person name="Pajuelo D."/>
            <person name="Ebbesson L."/>
            <person name="Teles M."/>
            <person name="MacKenzie S."/>
            <person name="Amaro C."/>
        </authorList>
    </citation>
    <scope>NUCLEOTIDE SEQUENCE</scope>
</reference>
<sequence length="120" mass="13760">MQCIADCHLTIKRHLYSSTSPAIRLQSVSVSVQSELLHSGHLAVQRCLYSQYLFVPIALFVQSYIIHSSVLIILNFSVDTHILTCFLCICVCCFGSFLFCWLFIMYRVDIFSMLPILFLN</sequence>
<dbReference type="AlphaFoldDB" id="A0A0E9X857"/>
<evidence type="ECO:0000313" key="2">
    <source>
        <dbReference type="EMBL" id="JAH97873.1"/>
    </source>
</evidence>
<accession>A0A0E9X857</accession>
<name>A0A0E9X857_ANGAN</name>
<protein>
    <submittedName>
        <fullName evidence="2">Uncharacterized protein</fullName>
    </submittedName>
</protein>
<feature type="transmembrane region" description="Helical" evidence="1">
    <location>
        <begin position="80"/>
        <end position="104"/>
    </location>
</feature>
<keyword evidence="1" id="KW-1133">Transmembrane helix</keyword>
<organism evidence="2">
    <name type="scientific">Anguilla anguilla</name>
    <name type="common">European freshwater eel</name>
    <name type="synonym">Muraena anguilla</name>
    <dbReference type="NCBI Taxonomy" id="7936"/>
    <lineage>
        <taxon>Eukaryota</taxon>
        <taxon>Metazoa</taxon>
        <taxon>Chordata</taxon>
        <taxon>Craniata</taxon>
        <taxon>Vertebrata</taxon>
        <taxon>Euteleostomi</taxon>
        <taxon>Actinopterygii</taxon>
        <taxon>Neopterygii</taxon>
        <taxon>Teleostei</taxon>
        <taxon>Anguilliformes</taxon>
        <taxon>Anguillidae</taxon>
        <taxon>Anguilla</taxon>
    </lineage>
</organism>
<dbReference type="EMBL" id="GBXM01010704">
    <property type="protein sequence ID" value="JAH97873.1"/>
    <property type="molecule type" value="Transcribed_RNA"/>
</dbReference>
<proteinExistence type="predicted"/>
<keyword evidence="1" id="KW-0812">Transmembrane</keyword>
<feature type="transmembrane region" description="Helical" evidence="1">
    <location>
        <begin position="52"/>
        <end position="74"/>
    </location>
</feature>
<evidence type="ECO:0000256" key="1">
    <source>
        <dbReference type="SAM" id="Phobius"/>
    </source>
</evidence>